<protein>
    <recommendedName>
        <fullName evidence="3">Secreted protein</fullName>
    </recommendedName>
</protein>
<gene>
    <name evidence="1" type="ORF">NDU88_000527</name>
</gene>
<proteinExistence type="predicted"/>
<evidence type="ECO:0000313" key="2">
    <source>
        <dbReference type="Proteomes" id="UP001066276"/>
    </source>
</evidence>
<name>A0AAV7LIT9_PLEWA</name>
<keyword evidence="2" id="KW-1185">Reference proteome</keyword>
<evidence type="ECO:0008006" key="3">
    <source>
        <dbReference type="Google" id="ProtNLM"/>
    </source>
</evidence>
<dbReference type="EMBL" id="JANPWB010000015">
    <property type="protein sequence ID" value="KAJ1087350.1"/>
    <property type="molecule type" value="Genomic_DNA"/>
</dbReference>
<organism evidence="1 2">
    <name type="scientific">Pleurodeles waltl</name>
    <name type="common">Iberian ribbed newt</name>
    <dbReference type="NCBI Taxonomy" id="8319"/>
    <lineage>
        <taxon>Eukaryota</taxon>
        <taxon>Metazoa</taxon>
        <taxon>Chordata</taxon>
        <taxon>Craniata</taxon>
        <taxon>Vertebrata</taxon>
        <taxon>Euteleostomi</taxon>
        <taxon>Amphibia</taxon>
        <taxon>Batrachia</taxon>
        <taxon>Caudata</taxon>
        <taxon>Salamandroidea</taxon>
        <taxon>Salamandridae</taxon>
        <taxon>Pleurodelinae</taxon>
        <taxon>Pleurodeles</taxon>
    </lineage>
</organism>
<dbReference type="AlphaFoldDB" id="A0AAV7LIT9"/>
<sequence>MLPVPISLRAACADITSWRLCRYHFMLLSLYGACADVCSCYMCRYYFIVPVAISLHAACATCVNASTMQTRRPEDTTLSR</sequence>
<reference evidence="1" key="1">
    <citation type="journal article" date="2022" name="bioRxiv">
        <title>Sequencing and chromosome-scale assembly of the giantPleurodeles waltlgenome.</title>
        <authorList>
            <person name="Brown T."/>
            <person name="Elewa A."/>
            <person name="Iarovenko S."/>
            <person name="Subramanian E."/>
            <person name="Araus A.J."/>
            <person name="Petzold A."/>
            <person name="Susuki M."/>
            <person name="Suzuki K.-i.T."/>
            <person name="Hayashi T."/>
            <person name="Toyoda A."/>
            <person name="Oliveira C."/>
            <person name="Osipova E."/>
            <person name="Leigh N.D."/>
            <person name="Simon A."/>
            <person name="Yun M.H."/>
        </authorList>
    </citation>
    <scope>NUCLEOTIDE SEQUENCE</scope>
    <source>
        <strain evidence="1">20211129_DDA</strain>
        <tissue evidence="1">Liver</tissue>
    </source>
</reference>
<comment type="caution">
    <text evidence="1">The sequence shown here is derived from an EMBL/GenBank/DDBJ whole genome shotgun (WGS) entry which is preliminary data.</text>
</comment>
<accession>A0AAV7LIT9</accession>
<evidence type="ECO:0000313" key="1">
    <source>
        <dbReference type="EMBL" id="KAJ1087350.1"/>
    </source>
</evidence>
<dbReference type="Proteomes" id="UP001066276">
    <property type="component" value="Chromosome 11"/>
</dbReference>